<evidence type="ECO:0000256" key="3">
    <source>
        <dbReference type="ARBA" id="ARBA00022777"/>
    </source>
</evidence>
<dbReference type="RefSeq" id="WP_379024177.1">
    <property type="nucleotide sequence ID" value="NZ_JBHRTA010000038.1"/>
</dbReference>
<dbReference type="InterPro" id="IPR000577">
    <property type="entry name" value="Carb_kinase_FGGY"/>
</dbReference>
<dbReference type="Proteomes" id="UP001595526">
    <property type="component" value="Unassembled WGS sequence"/>
</dbReference>
<reference evidence="8" key="1">
    <citation type="journal article" date="2019" name="Int. J. Syst. Evol. Microbiol.">
        <title>The Global Catalogue of Microorganisms (GCM) 10K type strain sequencing project: providing services to taxonomists for standard genome sequencing and annotation.</title>
        <authorList>
            <consortium name="The Broad Institute Genomics Platform"/>
            <consortium name="The Broad Institute Genome Sequencing Center for Infectious Disease"/>
            <person name="Wu L."/>
            <person name="Ma J."/>
        </authorList>
    </citation>
    <scope>NUCLEOTIDE SEQUENCE [LARGE SCALE GENOMIC DNA]</scope>
    <source>
        <strain evidence="8">KCTC 52416</strain>
    </source>
</reference>
<dbReference type="InterPro" id="IPR018483">
    <property type="entry name" value="Carb_kinase_FGGY_CS"/>
</dbReference>
<dbReference type="PROSITE" id="PS00933">
    <property type="entry name" value="FGGY_KINASES_1"/>
    <property type="match status" value="1"/>
</dbReference>
<feature type="domain" description="Carbohydrate kinase FGGY C-terminal" evidence="6">
    <location>
        <begin position="259"/>
        <end position="447"/>
    </location>
</feature>
<dbReference type="PROSITE" id="PS00445">
    <property type="entry name" value="FGGY_KINASES_2"/>
    <property type="match status" value="1"/>
</dbReference>
<dbReference type="InterPro" id="IPR018484">
    <property type="entry name" value="FGGY_N"/>
</dbReference>
<dbReference type="PIRSF" id="PIRSF000538">
    <property type="entry name" value="GlpK"/>
    <property type="match status" value="1"/>
</dbReference>
<dbReference type="Pfam" id="PF00370">
    <property type="entry name" value="FGGY_N"/>
    <property type="match status" value="1"/>
</dbReference>
<dbReference type="EMBL" id="JBHRTA010000038">
    <property type="protein sequence ID" value="MFC3198988.1"/>
    <property type="molecule type" value="Genomic_DNA"/>
</dbReference>
<evidence type="ECO:0000256" key="2">
    <source>
        <dbReference type="ARBA" id="ARBA00022679"/>
    </source>
</evidence>
<evidence type="ECO:0000256" key="1">
    <source>
        <dbReference type="ARBA" id="ARBA00009156"/>
    </source>
</evidence>
<dbReference type="PANTHER" id="PTHR43095:SF2">
    <property type="entry name" value="GLUCONOKINASE"/>
    <property type="match status" value="1"/>
</dbReference>
<comment type="similarity">
    <text evidence="1 4">Belongs to the FGGY kinase family.</text>
</comment>
<gene>
    <name evidence="7" type="ORF">ACFOET_15295</name>
</gene>
<protein>
    <submittedName>
        <fullName evidence="7">Gluconokinase</fullName>
        <ecNumber evidence="7">2.7.1.12</ecNumber>
    </submittedName>
</protein>
<dbReference type="InterPro" id="IPR043129">
    <property type="entry name" value="ATPase_NBD"/>
</dbReference>
<name>A0ABV7JQ60_9SPHI</name>
<dbReference type="GO" id="GO:0046316">
    <property type="term" value="F:gluconokinase activity"/>
    <property type="evidence" value="ECO:0007669"/>
    <property type="project" value="UniProtKB-EC"/>
</dbReference>
<dbReference type="PANTHER" id="PTHR43095">
    <property type="entry name" value="SUGAR KINASE"/>
    <property type="match status" value="1"/>
</dbReference>
<accession>A0ABV7JQ60</accession>
<proteinExistence type="inferred from homology"/>
<keyword evidence="2 4" id="KW-0808">Transferase</keyword>
<evidence type="ECO:0000256" key="4">
    <source>
        <dbReference type="RuleBase" id="RU003733"/>
    </source>
</evidence>
<evidence type="ECO:0000259" key="6">
    <source>
        <dbReference type="Pfam" id="PF02782"/>
    </source>
</evidence>
<dbReference type="InterPro" id="IPR050406">
    <property type="entry name" value="FGGY_Carb_Kinase"/>
</dbReference>
<evidence type="ECO:0000259" key="5">
    <source>
        <dbReference type="Pfam" id="PF00370"/>
    </source>
</evidence>
<dbReference type="InterPro" id="IPR018485">
    <property type="entry name" value="FGGY_C"/>
</dbReference>
<organism evidence="7 8">
    <name type="scientific">Parapedobacter deserti</name>
    <dbReference type="NCBI Taxonomy" id="1912957"/>
    <lineage>
        <taxon>Bacteria</taxon>
        <taxon>Pseudomonadati</taxon>
        <taxon>Bacteroidota</taxon>
        <taxon>Sphingobacteriia</taxon>
        <taxon>Sphingobacteriales</taxon>
        <taxon>Sphingobacteriaceae</taxon>
        <taxon>Parapedobacter</taxon>
    </lineage>
</organism>
<keyword evidence="8" id="KW-1185">Reference proteome</keyword>
<keyword evidence="3 4" id="KW-0418">Kinase</keyword>
<feature type="domain" description="Carbohydrate kinase FGGY N-terminal" evidence="5">
    <location>
        <begin position="3"/>
        <end position="249"/>
    </location>
</feature>
<comment type="caution">
    <text evidence="7">The sequence shown here is derived from an EMBL/GenBank/DDBJ whole genome shotgun (WGS) entry which is preliminary data.</text>
</comment>
<evidence type="ECO:0000313" key="8">
    <source>
        <dbReference type="Proteomes" id="UP001595526"/>
    </source>
</evidence>
<dbReference type="Pfam" id="PF02782">
    <property type="entry name" value="FGGY_C"/>
    <property type="match status" value="1"/>
</dbReference>
<dbReference type="CDD" id="cd07770">
    <property type="entry name" value="ASKHA_NBD_FGGY_GntK"/>
    <property type="match status" value="1"/>
</dbReference>
<dbReference type="Gene3D" id="3.30.420.40">
    <property type="match status" value="2"/>
</dbReference>
<dbReference type="EC" id="2.7.1.12" evidence="7"/>
<evidence type="ECO:0000313" key="7">
    <source>
        <dbReference type="EMBL" id="MFC3198988.1"/>
    </source>
</evidence>
<sequence>MDYIIGVDIGTSGTKAVAFDVFGSIISESYVGYPLLNPQKDFFEQDPDVLFSAVLKAIPQVVRRVNDIWGSARLSGIGFSSAMHGLIVMGEQDRRLTNCIIWADTRAEAFATKLRNTAEGLNIYLKTGTPIHPMSPLCKLAWLREHLPSVFSAAKKFISIKEYVFFKLFGHYVVDESIASATGLFDIYERAWYPPALNLVGILPEQLAKPVPITYRCSGLDRQVALDMQIPDDTPFIVGGSDGCLANLGAGAVAPGDAVVTIGTSGAIRMLSGSPKTDHKARTFSYVLTEELFVLGGAVNSGGMVLRWYKDHFGVGGIDGDQTYSSLAEEAAAVPAGADGLVFLPYLAGERAPHWNADAKGLFFGIQMHHRKAHFTRAVFEGITYGLYSVGKVLEEIAGPVGVLHANGGFARSPLWTQLLADVFNKQVLVRESVEAAAKGAFLVTLKALGRIASFDKAIGNLTSGEIFMPNARQHRAYMENFRLFERLYDRVKDEF</sequence>
<dbReference type="SUPFAM" id="SSF53067">
    <property type="entry name" value="Actin-like ATPase domain"/>
    <property type="match status" value="2"/>
</dbReference>